<reference evidence="1" key="1">
    <citation type="submission" date="2014-09" db="EMBL/GenBank/DDBJ databases">
        <title>Genome sequence of the luminous mushroom Mycena chlorophos for searching fungal bioluminescence genes.</title>
        <authorList>
            <person name="Tanaka Y."/>
            <person name="Kasuga D."/>
            <person name="Oba Y."/>
            <person name="Hase S."/>
            <person name="Sato K."/>
            <person name="Oba Y."/>
            <person name="Sakakibara Y."/>
        </authorList>
    </citation>
    <scope>NUCLEOTIDE SEQUENCE</scope>
</reference>
<keyword evidence="2" id="KW-1185">Reference proteome</keyword>
<evidence type="ECO:0008006" key="3">
    <source>
        <dbReference type="Google" id="ProtNLM"/>
    </source>
</evidence>
<protein>
    <recommendedName>
        <fullName evidence="3">F-box domain-containing protein</fullName>
    </recommendedName>
</protein>
<evidence type="ECO:0000313" key="1">
    <source>
        <dbReference type="EMBL" id="GAT53605.1"/>
    </source>
</evidence>
<evidence type="ECO:0000313" key="2">
    <source>
        <dbReference type="Proteomes" id="UP000815677"/>
    </source>
</evidence>
<gene>
    <name evidence="1" type="ORF">MCHLO_10545</name>
</gene>
<proteinExistence type="predicted"/>
<accession>A0ABQ0LRB0</accession>
<dbReference type="Proteomes" id="UP000815677">
    <property type="component" value="Unassembled WGS sequence"/>
</dbReference>
<name>A0ABQ0LRB0_MYCCL</name>
<organism evidence="1 2">
    <name type="scientific">Mycena chlorophos</name>
    <name type="common">Agaric fungus</name>
    <name type="synonym">Agaricus chlorophos</name>
    <dbReference type="NCBI Taxonomy" id="658473"/>
    <lineage>
        <taxon>Eukaryota</taxon>
        <taxon>Fungi</taxon>
        <taxon>Dikarya</taxon>
        <taxon>Basidiomycota</taxon>
        <taxon>Agaricomycotina</taxon>
        <taxon>Agaricomycetes</taxon>
        <taxon>Agaricomycetidae</taxon>
        <taxon>Agaricales</taxon>
        <taxon>Marasmiineae</taxon>
        <taxon>Mycenaceae</taxon>
        <taxon>Mycena</taxon>
    </lineage>
</organism>
<sequence length="535" mass="60400">MSTPARPALERLPIELWLAIFADPDLKIELLNFATLCRTLNDLCIPLFFAAQGTPLDEESPPILEDDALHALALYAPGRQLPAKKLQYRVSSAETVLGEMERLARLVARCPSLEELSLESKREDLVVLERGSTPARGCLRILCRTLSALAGRIPAPVFVFSTDGISSAMHTCKSKDIARWRLECFAYAYHVALEDGENAPWKVLTQLHTGKTVRVRPITTVKSMTLRLLPAAEQAFTLLTFGTATMSHLSLKRCKKPMTPYFNLMLHHIALPKLIELSVYSQGIDPAALRAFLVAHPKLKKIDYNGYNEWRSAAPSVFIHPPLAHSGLVQVTQRWYGLYPKNRIRLVPAFLASPQLHTIQFYIQAFDSPYRTEALIDDLRLIGARDQNLLPLTLTFLFPEHRSHWFWHPQRYTHRNPAHSWIDHPDLPDIAKTLTNIRSVDVTVKSSHSGRRFLKFLRMLPAGPGPASGGRDLKVHLHGPGHWQVSQYPPFSDERADVVKVRKQEAQGQWYNGGLELLTEIREALPNVTVQLLYS</sequence>
<dbReference type="EMBL" id="DF848412">
    <property type="protein sequence ID" value="GAT53605.1"/>
    <property type="molecule type" value="Genomic_DNA"/>
</dbReference>